<evidence type="ECO:0000256" key="10">
    <source>
        <dbReference type="ARBA" id="ARBA00023268"/>
    </source>
</evidence>
<dbReference type="AlphaFoldDB" id="A0A4P7BY22"/>
<dbReference type="InterPro" id="IPR011914">
    <property type="entry name" value="RfaE_dom_II"/>
</dbReference>
<dbReference type="InterPro" id="IPR004821">
    <property type="entry name" value="Cyt_trans-like"/>
</dbReference>
<comment type="subunit">
    <text evidence="4 16">Homodimer.</text>
</comment>
<dbReference type="PANTHER" id="PTHR46969:SF1">
    <property type="entry name" value="BIFUNCTIONAL PROTEIN HLDE"/>
    <property type="match status" value="1"/>
</dbReference>
<dbReference type="InterPro" id="IPR014729">
    <property type="entry name" value="Rossmann-like_a/b/a_fold"/>
</dbReference>
<dbReference type="PANTHER" id="PTHR46969">
    <property type="entry name" value="BIFUNCTIONAL PROTEIN HLDE"/>
    <property type="match status" value="1"/>
</dbReference>
<dbReference type="Pfam" id="PF00294">
    <property type="entry name" value="PfkB"/>
    <property type="match status" value="1"/>
</dbReference>
<dbReference type="InterPro" id="IPR002173">
    <property type="entry name" value="Carboh/pur_kinase_PfkB_CS"/>
</dbReference>
<dbReference type="InterPro" id="IPR011913">
    <property type="entry name" value="RfaE_dom_I"/>
</dbReference>
<comment type="pathway">
    <text evidence="16">Nucleotide-sugar biosynthesis; ADP-L-glycero-beta-D-manno-heptose biosynthesis; ADP-L-glycero-beta-D-manno-heptose from D-glycero-beta-D-manno-heptose 7-phosphate: step 1/4.</text>
</comment>
<dbReference type="GO" id="GO:0009244">
    <property type="term" value="P:lipopolysaccharide core region biosynthetic process"/>
    <property type="evidence" value="ECO:0007669"/>
    <property type="project" value="UniProtKB-UniPathway"/>
</dbReference>
<evidence type="ECO:0000256" key="13">
    <source>
        <dbReference type="ARBA" id="ARBA00052873"/>
    </source>
</evidence>
<dbReference type="HAMAP" id="MF_01603">
    <property type="entry name" value="HldE"/>
    <property type="match status" value="1"/>
</dbReference>
<dbReference type="UniPathway" id="UPA00958"/>
<dbReference type="InterPro" id="IPR029056">
    <property type="entry name" value="Ribokinase-like"/>
</dbReference>
<evidence type="ECO:0000256" key="12">
    <source>
        <dbReference type="ARBA" id="ARBA00047428"/>
    </source>
</evidence>
<evidence type="ECO:0000259" key="17">
    <source>
        <dbReference type="Pfam" id="PF00294"/>
    </source>
</evidence>
<accession>A0A4P7BY22</accession>
<feature type="region of interest" description="Cytidylyltransferase" evidence="16">
    <location>
        <begin position="343"/>
        <end position="473"/>
    </location>
</feature>
<dbReference type="Proteomes" id="UP000294325">
    <property type="component" value="Chromosome"/>
</dbReference>
<keyword evidence="11 16" id="KW-0119">Carbohydrate metabolism</keyword>
<dbReference type="NCBIfam" id="TIGR00125">
    <property type="entry name" value="cyt_tran_rel"/>
    <property type="match status" value="1"/>
</dbReference>
<evidence type="ECO:0000256" key="7">
    <source>
        <dbReference type="ARBA" id="ARBA00022741"/>
    </source>
</evidence>
<dbReference type="EMBL" id="CP038033">
    <property type="protein sequence ID" value="QBQ54227.1"/>
    <property type="molecule type" value="Genomic_DNA"/>
</dbReference>
<evidence type="ECO:0000256" key="14">
    <source>
        <dbReference type="ARBA" id="ARBA00060955"/>
    </source>
</evidence>
<keyword evidence="8 16" id="KW-0418">Kinase</keyword>
<proteinExistence type="inferred from homology"/>
<comment type="catalytic activity">
    <reaction evidence="12 16">
        <text>D-glycero-beta-D-manno-heptose 1-phosphate + ATP + H(+) = ADP-D-glycero-beta-D-manno-heptose + diphosphate</text>
        <dbReference type="Rhea" id="RHEA:27465"/>
        <dbReference type="ChEBI" id="CHEBI:15378"/>
        <dbReference type="ChEBI" id="CHEBI:30616"/>
        <dbReference type="ChEBI" id="CHEBI:33019"/>
        <dbReference type="ChEBI" id="CHEBI:59967"/>
        <dbReference type="ChEBI" id="CHEBI:61593"/>
        <dbReference type="EC" id="2.7.7.70"/>
    </reaction>
</comment>
<dbReference type="SUPFAM" id="SSF53613">
    <property type="entry name" value="Ribokinase-like"/>
    <property type="match status" value="1"/>
</dbReference>
<keyword evidence="7 16" id="KW-0547">Nucleotide-binding</keyword>
<dbReference type="FunFam" id="3.40.50.620:FF:000028">
    <property type="entry name" value="Bifunctional protein HldE"/>
    <property type="match status" value="1"/>
</dbReference>
<dbReference type="EC" id="2.7.7.70" evidence="16"/>
<organism evidence="19 20">
    <name type="scientific">Nitrosococcus wardiae</name>
    <dbReference type="NCBI Taxonomy" id="1814290"/>
    <lineage>
        <taxon>Bacteria</taxon>
        <taxon>Pseudomonadati</taxon>
        <taxon>Pseudomonadota</taxon>
        <taxon>Gammaproteobacteria</taxon>
        <taxon>Chromatiales</taxon>
        <taxon>Chromatiaceae</taxon>
        <taxon>Nitrosococcus</taxon>
    </lineage>
</organism>
<reference evidence="19 20" key="1">
    <citation type="submission" date="2019-03" db="EMBL/GenBank/DDBJ databases">
        <title>The genome sequence of Nitrosococcus wardiae strain D1FHST reveals the archetypal metabolic capacity of ammonia-oxidizing Gammaproteobacteria.</title>
        <authorList>
            <person name="Wang L."/>
            <person name="Lim C.K."/>
            <person name="Hanson T.E."/>
            <person name="Dang H."/>
            <person name="Klotz M.G."/>
        </authorList>
    </citation>
    <scope>NUCLEOTIDE SEQUENCE [LARGE SCALE GENOMIC DNA]</scope>
    <source>
        <strain evidence="19 20">D1FHS</strain>
    </source>
</reference>
<keyword evidence="5 16" id="KW-0808">Transferase</keyword>
<dbReference type="Gene3D" id="3.40.50.620">
    <property type="entry name" value="HUPs"/>
    <property type="match status" value="1"/>
</dbReference>
<dbReference type="CDD" id="cd01172">
    <property type="entry name" value="RfaE_like"/>
    <property type="match status" value="1"/>
</dbReference>
<dbReference type="RefSeq" id="WP_134357339.1">
    <property type="nucleotide sequence ID" value="NZ_CP038033.1"/>
</dbReference>
<dbReference type="InterPro" id="IPR023030">
    <property type="entry name" value="Bifunc_HldE"/>
</dbReference>
<dbReference type="GO" id="GO:0005524">
    <property type="term" value="F:ATP binding"/>
    <property type="evidence" value="ECO:0007669"/>
    <property type="project" value="UniProtKB-UniRule"/>
</dbReference>
<name>A0A4P7BY22_9GAMM</name>
<comment type="similarity">
    <text evidence="14 16">In the N-terminal section; belongs to the carbohydrate kinase PfkB family.</text>
</comment>
<sequence length="473" mass="50608">MIHGLPDFTAAQVLIIGDVMLDRYWHGATSRISPEAPVPVVHVTGREERPGGAGNVAVNVAALGAQTTLLGLIGTDEAAATLQSLLTRQGVHCRLEGVANMATITKLRVISHHQQLLRLDFEDGLVPAYSEALLPAYNTALDNKPVVILSDYGKGTLQAPQRLIALGQEAGVPILIDPKGADFSRYYGASIITPNLAEFEAVVGPCADETTLIEKGEQLRQQLALEALLITRGEQGMTLLQQGHAPLHLPTEAREVFDVTGAGDTVISVLGTALAAGSTFKEATTLANLAAGIVVGKLGTASVTRDELQRVLHPMTTRRGILTEEELLNLIHLARSRGERIVMTNGCFDILHPGHVGYLAEARQRGDRLIVAVNDDASVQRLKGKDRPVNNLAQRMAVLSALHDVDWVVPFSEDTPARLIERVLPDILVKGGDYTPEQVAGGKAVVANGGKVIILNYQRGCSTSQIIETIRKG</sequence>
<dbReference type="GO" id="GO:0033786">
    <property type="term" value="F:heptose-1-phosphate adenylyltransferase activity"/>
    <property type="evidence" value="ECO:0007669"/>
    <property type="project" value="UniProtKB-UniRule"/>
</dbReference>
<dbReference type="KEGG" id="nwr:E3U44_06700"/>
<keyword evidence="20" id="KW-1185">Reference proteome</keyword>
<dbReference type="FunFam" id="3.40.1190.20:FF:000002">
    <property type="entry name" value="Bifunctional protein HldE"/>
    <property type="match status" value="1"/>
</dbReference>
<feature type="domain" description="Cytidyltransferase-like" evidence="18">
    <location>
        <begin position="343"/>
        <end position="468"/>
    </location>
</feature>
<dbReference type="InterPro" id="IPR011611">
    <property type="entry name" value="PfkB_dom"/>
</dbReference>
<dbReference type="EC" id="2.7.1.167" evidence="16"/>
<evidence type="ECO:0000313" key="19">
    <source>
        <dbReference type="EMBL" id="QBQ54227.1"/>
    </source>
</evidence>
<dbReference type="SUPFAM" id="SSF52374">
    <property type="entry name" value="Nucleotidylyl transferase"/>
    <property type="match status" value="1"/>
</dbReference>
<dbReference type="NCBIfam" id="TIGR02199">
    <property type="entry name" value="rfaE_dom_II"/>
    <property type="match status" value="1"/>
</dbReference>
<keyword evidence="10 16" id="KW-0511">Multifunctional enzyme</keyword>
<dbReference type="GO" id="GO:0005829">
    <property type="term" value="C:cytosol"/>
    <property type="evidence" value="ECO:0007669"/>
    <property type="project" value="TreeGrafter"/>
</dbReference>
<evidence type="ECO:0000313" key="20">
    <source>
        <dbReference type="Proteomes" id="UP000294325"/>
    </source>
</evidence>
<dbReference type="OrthoDB" id="9802794at2"/>
<comment type="pathway">
    <text evidence="3">Bacterial outer membrane biogenesis; LPS core biosynthesis.</text>
</comment>
<evidence type="ECO:0000256" key="1">
    <source>
        <dbReference type="ARBA" id="ARBA00002319"/>
    </source>
</evidence>
<evidence type="ECO:0000256" key="2">
    <source>
        <dbReference type="ARBA" id="ARBA00003753"/>
    </source>
</evidence>
<protein>
    <recommendedName>
        <fullName evidence="16">Bifunctional protein HldE</fullName>
    </recommendedName>
    <domain>
        <recommendedName>
            <fullName evidence="16">D-beta-D-heptose 7-phosphate kinase</fullName>
            <ecNumber evidence="16">2.7.1.167</ecNumber>
        </recommendedName>
        <alternativeName>
            <fullName evidence="16">D-beta-D-heptose 7-phosphotransferase</fullName>
        </alternativeName>
        <alternativeName>
            <fullName evidence="16">D-glycero-beta-D-manno-heptose-7-phosphate kinase</fullName>
        </alternativeName>
    </domain>
    <domain>
        <recommendedName>
            <fullName evidence="16">D-beta-D-heptose 1-phosphate adenylyltransferase</fullName>
            <ecNumber evidence="16">2.7.7.70</ecNumber>
        </recommendedName>
        <alternativeName>
            <fullName evidence="16">D-glycero-beta-D-manno-heptose 1-phosphate adenylyltransferase</fullName>
        </alternativeName>
    </domain>
</protein>
<feature type="region of interest" description="Ribokinase" evidence="16">
    <location>
        <begin position="1"/>
        <end position="315"/>
    </location>
</feature>
<dbReference type="NCBIfam" id="TIGR02198">
    <property type="entry name" value="rfaE_dom_I"/>
    <property type="match status" value="1"/>
</dbReference>
<dbReference type="PROSITE" id="PS00583">
    <property type="entry name" value="PFKB_KINASES_1"/>
    <property type="match status" value="1"/>
</dbReference>
<comment type="pathway">
    <text evidence="16">Nucleotide-sugar biosynthesis; ADP-L-glycero-beta-D-manno-heptose biosynthesis; ADP-L-glycero-beta-D-manno-heptose from D-glycero-beta-D-manno-heptose 7-phosphate: step 3/4.</text>
</comment>
<keyword evidence="9 16" id="KW-0067">ATP-binding</keyword>
<evidence type="ECO:0000259" key="18">
    <source>
        <dbReference type="Pfam" id="PF01467"/>
    </source>
</evidence>
<comment type="similarity">
    <text evidence="15 16">In the C-terminal section; belongs to the cytidylyltransferase family.</text>
</comment>
<feature type="domain" description="Carbohydrate kinase PfkB" evidence="17">
    <location>
        <begin position="12"/>
        <end position="302"/>
    </location>
</feature>
<dbReference type="GO" id="GO:0016773">
    <property type="term" value="F:phosphotransferase activity, alcohol group as acceptor"/>
    <property type="evidence" value="ECO:0007669"/>
    <property type="project" value="InterPro"/>
</dbReference>
<evidence type="ECO:0000256" key="8">
    <source>
        <dbReference type="ARBA" id="ARBA00022777"/>
    </source>
</evidence>
<comment type="catalytic activity">
    <reaction evidence="13 16">
        <text>D-glycero-beta-D-manno-heptose 7-phosphate + ATP = D-glycero-beta-D-manno-heptose 1,7-bisphosphate + ADP + H(+)</text>
        <dbReference type="Rhea" id="RHEA:27473"/>
        <dbReference type="ChEBI" id="CHEBI:15378"/>
        <dbReference type="ChEBI" id="CHEBI:30616"/>
        <dbReference type="ChEBI" id="CHEBI:60204"/>
        <dbReference type="ChEBI" id="CHEBI:60208"/>
        <dbReference type="ChEBI" id="CHEBI:456216"/>
        <dbReference type="EC" id="2.7.1.167"/>
    </reaction>
</comment>
<comment type="function">
    <text evidence="1 16">Catalyzes the phosphorylation of D-glycero-D-manno-heptose 7-phosphate at the C-1 position to selectively form D-glycero-beta-D-manno-heptose-1,7-bisphosphate.</text>
</comment>
<gene>
    <name evidence="16 19" type="primary">hldE</name>
    <name evidence="19" type="ORF">E3U44_06700</name>
</gene>
<dbReference type="GO" id="GO:0033785">
    <property type="term" value="F:heptose 7-phosphate kinase activity"/>
    <property type="evidence" value="ECO:0007669"/>
    <property type="project" value="UniProtKB-UniRule"/>
</dbReference>
<evidence type="ECO:0000256" key="16">
    <source>
        <dbReference type="HAMAP-Rule" id="MF_01603"/>
    </source>
</evidence>
<dbReference type="Pfam" id="PF01467">
    <property type="entry name" value="CTP_transf_like"/>
    <property type="match status" value="1"/>
</dbReference>
<evidence type="ECO:0000256" key="3">
    <source>
        <dbReference type="ARBA" id="ARBA00004713"/>
    </source>
</evidence>
<dbReference type="GO" id="GO:0097171">
    <property type="term" value="P:ADP-L-glycero-beta-D-manno-heptose biosynthetic process"/>
    <property type="evidence" value="ECO:0007669"/>
    <property type="project" value="UniProtKB-UniPathway"/>
</dbReference>
<feature type="active site" evidence="16">
    <location>
        <position position="264"/>
    </location>
</feature>
<evidence type="ECO:0000256" key="15">
    <source>
        <dbReference type="ARBA" id="ARBA00061122"/>
    </source>
</evidence>
<evidence type="ECO:0000256" key="4">
    <source>
        <dbReference type="ARBA" id="ARBA00011738"/>
    </source>
</evidence>
<feature type="binding site" evidence="16">
    <location>
        <begin position="195"/>
        <end position="198"/>
    </location>
    <ligand>
        <name>ATP</name>
        <dbReference type="ChEBI" id="CHEBI:30616"/>
    </ligand>
</feature>
<dbReference type="UniPathway" id="UPA00356">
    <property type="reaction ID" value="UER00437"/>
</dbReference>
<evidence type="ECO:0000256" key="5">
    <source>
        <dbReference type="ARBA" id="ARBA00022679"/>
    </source>
</evidence>
<evidence type="ECO:0000256" key="11">
    <source>
        <dbReference type="ARBA" id="ARBA00023277"/>
    </source>
</evidence>
<evidence type="ECO:0000256" key="9">
    <source>
        <dbReference type="ARBA" id="ARBA00022840"/>
    </source>
</evidence>
<dbReference type="NCBIfam" id="NF008454">
    <property type="entry name" value="PRK11316.1"/>
    <property type="match status" value="1"/>
</dbReference>
<keyword evidence="6 16" id="KW-0548">Nucleotidyltransferase</keyword>
<comment type="function">
    <text evidence="2 16">Catalyzes the ADP transfer from ATP to D-glycero-beta-D-manno-heptose 1-phosphate, yielding ADP-D-glycero-beta-D-manno-heptose.</text>
</comment>
<dbReference type="Gene3D" id="3.40.1190.20">
    <property type="match status" value="1"/>
</dbReference>
<evidence type="ECO:0000256" key="6">
    <source>
        <dbReference type="ARBA" id="ARBA00022695"/>
    </source>
</evidence>